<name>A0A2I2ZVZ3_GORGO</name>
<feature type="region of interest" description="Disordered" evidence="8">
    <location>
        <begin position="390"/>
        <end position="449"/>
    </location>
</feature>
<dbReference type="InterPro" id="IPR011989">
    <property type="entry name" value="ARM-like"/>
</dbReference>
<evidence type="ECO:0000256" key="4">
    <source>
        <dbReference type="ARBA" id="ARBA00022737"/>
    </source>
</evidence>
<keyword evidence="3" id="KW-0053">Apoptosis</keyword>
<dbReference type="EMBL" id="CABD030127634">
    <property type="status" value="NOT_ANNOTATED_CDS"/>
    <property type="molecule type" value="Genomic_DNA"/>
</dbReference>
<dbReference type="SUPFAM" id="SSF48371">
    <property type="entry name" value="ARM repeat"/>
    <property type="match status" value="1"/>
</dbReference>
<comment type="subunit">
    <text evidence="6">Monomer. Interacts with FGF2 and ACIN1.</text>
</comment>
<dbReference type="Gene3D" id="1.25.10.10">
    <property type="entry name" value="Leucine-rich Repeat Variant"/>
    <property type="match status" value="1"/>
</dbReference>
<reference evidence="10" key="1">
    <citation type="submission" date="2011-05" db="EMBL/GenBank/DDBJ databases">
        <title>Insights into the evolution of the great apes provided by the gorilla genome.</title>
        <authorList>
            <person name="Scally A."/>
        </authorList>
    </citation>
    <scope>NUCLEOTIDE SEQUENCE [LARGE SCALE GENOMIC DNA]</scope>
</reference>
<dbReference type="InParanoid" id="A0A2I2ZVZ3"/>
<evidence type="ECO:0000256" key="1">
    <source>
        <dbReference type="ARBA" id="ARBA00004123"/>
    </source>
</evidence>
<evidence type="ECO:0000256" key="8">
    <source>
        <dbReference type="SAM" id="MobiDB-lite"/>
    </source>
</evidence>
<organism evidence="9 10">
    <name type="scientific">Gorilla gorilla gorilla</name>
    <name type="common">Western lowland gorilla</name>
    <dbReference type="NCBI Taxonomy" id="9595"/>
    <lineage>
        <taxon>Eukaryota</taxon>
        <taxon>Metazoa</taxon>
        <taxon>Chordata</taxon>
        <taxon>Craniata</taxon>
        <taxon>Vertebrata</taxon>
        <taxon>Euteleostomi</taxon>
        <taxon>Mammalia</taxon>
        <taxon>Eutheria</taxon>
        <taxon>Euarchontoglires</taxon>
        <taxon>Primates</taxon>
        <taxon>Haplorrhini</taxon>
        <taxon>Catarrhini</taxon>
        <taxon>Hominidae</taxon>
        <taxon>Gorilla</taxon>
    </lineage>
</organism>
<comment type="similarity">
    <text evidence="2">Belongs to the API5 family.</text>
</comment>
<dbReference type="Proteomes" id="UP000001519">
    <property type="component" value="Chromosome X"/>
</dbReference>
<keyword evidence="10" id="KW-1185">Reference proteome</keyword>
<dbReference type="STRING" id="9593.ENSGGOP00000051399"/>
<dbReference type="GO" id="GO:0043066">
    <property type="term" value="P:negative regulation of apoptotic process"/>
    <property type="evidence" value="ECO:0000318"/>
    <property type="project" value="GO_Central"/>
</dbReference>
<dbReference type="GO" id="GO:0003723">
    <property type="term" value="F:RNA binding"/>
    <property type="evidence" value="ECO:0000318"/>
    <property type="project" value="GO_Central"/>
</dbReference>
<feature type="compositionally biased region" description="Low complexity" evidence="8">
    <location>
        <begin position="400"/>
        <end position="410"/>
    </location>
</feature>
<dbReference type="Ensembl" id="ENSGGOT00000065314.1">
    <property type="protein sequence ID" value="ENSGGOP00000051399.1"/>
    <property type="gene ID" value="ENSGGOG00000039348.1"/>
</dbReference>
<dbReference type="GO" id="GO:0005634">
    <property type="term" value="C:nucleus"/>
    <property type="evidence" value="ECO:0000318"/>
    <property type="project" value="GO_Central"/>
</dbReference>
<keyword evidence="5" id="KW-0539">Nucleus</keyword>
<dbReference type="PANTHER" id="PTHR12758">
    <property type="entry name" value="APOPTOSIS INHIBITOR 5-RELATED"/>
    <property type="match status" value="1"/>
</dbReference>
<evidence type="ECO:0000313" key="9">
    <source>
        <dbReference type="Ensembl" id="ENSGGOP00000051399.1"/>
    </source>
</evidence>
<dbReference type="AlphaFoldDB" id="A0A2I2ZVZ3"/>
<protein>
    <recommendedName>
        <fullName evidence="7">Apoptosis inhibitor 5</fullName>
    </recommendedName>
</protein>
<dbReference type="GO" id="GO:0006915">
    <property type="term" value="P:apoptotic process"/>
    <property type="evidence" value="ECO:0007669"/>
    <property type="project" value="UniProtKB-KW"/>
</dbReference>
<evidence type="ECO:0000256" key="5">
    <source>
        <dbReference type="ARBA" id="ARBA00023242"/>
    </source>
</evidence>
<evidence type="ECO:0000256" key="6">
    <source>
        <dbReference type="ARBA" id="ARBA00063384"/>
    </source>
</evidence>
<feature type="compositionally biased region" description="Polar residues" evidence="8">
    <location>
        <begin position="425"/>
        <end position="437"/>
    </location>
</feature>
<reference evidence="9 10" key="2">
    <citation type="journal article" date="2012" name="Nature">
        <title>Insights into hominid evolution from the gorilla genome sequence.</title>
        <authorList>
            <person name="Scally A."/>
            <person name="Dutheil J.Y."/>
            <person name="Hillier L.W."/>
            <person name="Jordan G.E."/>
            <person name="Goodhead I."/>
            <person name="Herrero J."/>
            <person name="Hobolth A."/>
            <person name="Lappalainen T."/>
            <person name="Mailund T."/>
            <person name="Marques-Bonet T."/>
            <person name="McCarthy S."/>
            <person name="Montgomery S.H."/>
            <person name="Schwalie P.C."/>
            <person name="Tang Y.A."/>
            <person name="Ward M.C."/>
            <person name="Xue Y."/>
            <person name="Yngvadottir B."/>
            <person name="Alkan C."/>
            <person name="Andersen L.N."/>
            <person name="Ayub Q."/>
            <person name="Ball E.V."/>
            <person name="Beal K."/>
            <person name="Bradley B.J."/>
            <person name="Chen Y."/>
            <person name="Clee C.M."/>
            <person name="Fitzgerald S."/>
            <person name="Graves T.A."/>
            <person name="Gu Y."/>
            <person name="Heath P."/>
            <person name="Heger A."/>
            <person name="Karakoc E."/>
            <person name="Kolb-Kokocinski A."/>
            <person name="Laird G.K."/>
            <person name="Lunter G."/>
            <person name="Meader S."/>
            <person name="Mort M."/>
            <person name="Mullikin J.C."/>
            <person name="Munch K."/>
            <person name="O'Connor T.D."/>
            <person name="Phillips A.D."/>
            <person name="Prado-Martinez J."/>
            <person name="Rogers A.S."/>
            <person name="Sajjadian S."/>
            <person name="Schmidt D."/>
            <person name="Shaw K."/>
            <person name="Simpson J.T."/>
            <person name="Stenson P.D."/>
            <person name="Turner D.J."/>
            <person name="Vigilant L."/>
            <person name="Vilella A.J."/>
            <person name="Whitener W."/>
            <person name="Zhu B."/>
            <person name="Cooper D.N."/>
            <person name="de Jong P."/>
            <person name="Dermitzakis E.T."/>
            <person name="Eichler E.E."/>
            <person name="Flicek P."/>
            <person name="Goldman N."/>
            <person name="Mundy N.I."/>
            <person name="Ning Z."/>
            <person name="Odom D.T."/>
            <person name="Ponting C.P."/>
            <person name="Quail M.A."/>
            <person name="Ryder O.A."/>
            <person name="Searle S.M."/>
            <person name="Warren W.C."/>
            <person name="Wilson R.K."/>
            <person name="Schierup M.H."/>
            <person name="Rogers J."/>
            <person name="Tyler-Smith C."/>
            <person name="Durbin R."/>
        </authorList>
    </citation>
    <scope>NUCLEOTIDE SEQUENCE [LARGE SCALE GENOMIC DNA]</scope>
</reference>
<dbReference type="GeneTree" id="ENSGT00390000010991"/>
<evidence type="ECO:0000256" key="2">
    <source>
        <dbReference type="ARBA" id="ARBA00009515"/>
    </source>
</evidence>
<dbReference type="FunFam" id="1.25.10.10:FF:000092">
    <property type="entry name" value="apoptosis inhibitor 5 isoform X2"/>
    <property type="match status" value="1"/>
</dbReference>
<evidence type="ECO:0000313" key="10">
    <source>
        <dbReference type="Proteomes" id="UP000001519"/>
    </source>
</evidence>
<reference evidence="9" key="4">
    <citation type="submission" date="2025-09" db="UniProtKB">
        <authorList>
            <consortium name="Ensembl"/>
        </authorList>
    </citation>
    <scope>IDENTIFICATION</scope>
</reference>
<proteinExistence type="inferred from homology"/>
<dbReference type="Pfam" id="PF05918">
    <property type="entry name" value="API5"/>
    <property type="match status" value="2"/>
</dbReference>
<evidence type="ECO:0000256" key="3">
    <source>
        <dbReference type="ARBA" id="ARBA00022703"/>
    </source>
</evidence>
<keyword evidence="4" id="KW-0677">Repeat</keyword>
<reference evidence="9" key="3">
    <citation type="submission" date="2025-08" db="UniProtKB">
        <authorList>
            <consortium name="Ensembl"/>
        </authorList>
    </citation>
    <scope>IDENTIFICATION</scope>
</reference>
<sequence>VPKVEELYRNYGILADAMEQVVQHKNAYEVIPGGVKGGTKEKRLVAQFIPKFFKQFPELADSAINALLDLCEDEDVSIRRQAIKELPQFATGENLPRVADILTQVLQTDDSAEFNLVNNALLRTLGGLFSQILQGEDIVRERAIKFLSTELKTLPDEVLTKEVKELILTESKKVLEDQLVELVAEQANLEQTFNPSDPDCVYRLLQCTRQAVPLFSRIIHSTRFVTYFCEQVLPNLSTLTTPVEGLDIQLEVLKLLAEMSSFCEYMPLPPEEAENGENAGNEEPKLQFSYVECLLYNFLTAKLNAEKLKDFKIRLQYFARGLQIYIRQLRLALQGKTGEALKREENEIKVVALKITNNINALIKDLFHIPPSYKSTVTLSWKPVQKVEIGQKRASEDTTSGSPPKKSSAGPKRDARQIYNPPSGKYSSNLSNFNYERSLQGKLGHTRKS</sequence>
<evidence type="ECO:0000256" key="7">
    <source>
        <dbReference type="ARBA" id="ARBA00072493"/>
    </source>
</evidence>
<comment type="subcellular location">
    <subcellularLocation>
        <location evidence="1">Nucleus</location>
    </subcellularLocation>
</comment>
<dbReference type="InterPro" id="IPR016024">
    <property type="entry name" value="ARM-type_fold"/>
</dbReference>
<accession>A0A2I2ZVZ3</accession>
<dbReference type="OMA" id="IERFISC"/>
<dbReference type="PANTHER" id="PTHR12758:SF21">
    <property type="entry name" value="APOPTOSIS INHIBITOR 5"/>
    <property type="match status" value="1"/>
</dbReference>
<dbReference type="InterPro" id="IPR008383">
    <property type="entry name" value="API5"/>
</dbReference>